<reference evidence="1" key="1">
    <citation type="submission" date="2020-05" db="EMBL/GenBank/DDBJ databases">
        <title>Mycena genomes resolve the evolution of fungal bioluminescence.</title>
        <authorList>
            <person name="Tsai I.J."/>
        </authorList>
    </citation>
    <scope>NUCLEOTIDE SEQUENCE</scope>
    <source>
        <strain evidence="1">110903Hualien_Pintung</strain>
    </source>
</reference>
<keyword evidence="2" id="KW-1185">Reference proteome</keyword>
<protein>
    <submittedName>
        <fullName evidence="1">Uncharacterized protein</fullName>
    </submittedName>
</protein>
<proteinExistence type="predicted"/>
<dbReference type="AlphaFoldDB" id="A0A8H6TSC1"/>
<dbReference type="Proteomes" id="UP000613580">
    <property type="component" value="Unassembled WGS sequence"/>
</dbReference>
<gene>
    <name evidence="1" type="ORF">HMN09_00021200</name>
</gene>
<accession>A0A8H6TSC1</accession>
<dbReference type="EMBL" id="JACAZE010000001">
    <property type="protein sequence ID" value="KAF7322431.1"/>
    <property type="molecule type" value="Genomic_DNA"/>
</dbReference>
<evidence type="ECO:0000313" key="1">
    <source>
        <dbReference type="EMBL" id="KAF7322431.1"/>
    </source>
</evidence>
<name>A0A8H6TSC1_MYCCL</name>
<comment type="caution">
    <text evidence="1">The sequence shown here is derived from an EMBL/GenBank/DDBJ whole genome shotgun (WGS) entry which is preliminary data.</text>
</comment>
<organism evidence="1 2">
    <name type="scientific">Mycena chlorophos</name>
    <name type="common">Agaric fungus</name>
    <name type="synonym">Agaricus chlorophos</name>
    <dbReference type="NCBI Taxonomy" id="658473"/>
    <lineage>
        <taxon>Eukaryota</taxon>
        <taxon>Fungi</taxon>
        <taxon>Dikarya</taxon>
        <taxon>Basidiomycota</taxon>
        <taxon>Agaricomycotina</taxon>
        <taxon>Agaricomycetes</taxon>
        <taxon>Agaricomycetidae</taxon>
        <taxon>Agaricales</taxon>
        <taxon>Marasmiineae</taxon>
        <taxon>Mycenaceae</taxon>
        <taxon>Mycena</taxon>
    </lineage>
</organism>
<evidence type="ECO:0000313" key="2">
    <source>
        <dbReference type="Proteomes" id="UP000613580"/>
    </source>
</evidence>
<sequence>MFSLPAHSLPLCATTVYGTNTTEHTRPTATSIRKRARRENLLTADSDPPALATQAMHGCRLRLRCEVPGLVPMCTRKAASLSAVGRQVDVRSARSGQSEVLETQTTLCWRVKVGISAKERESVSSDCKEGCKSTINVSNVRRVVRFAADPRNQRVSMKLATAESRSRGKRR</sequence>